<proteinExistence type="predicted"/>
<feature type="domain" description="Retrotransposon gag" evidence="2">
    <location>
        <begin position="60"/>
        <end position="115"/>
    </location>
</feature>
<reference evidence="3" key="1">
    <citation type="submission" date="2020-11" db="EMBL/GenBank/DDBJ databases">
        <authorList>
            <person name="Whiteford S."/>
        </authorList>
    </citation>
    <scope>NUCLEOTIDE SEQUENCE</scope>
</reference>
<organism evidence="3 4">
    <name type="scientific">Plutella xylostella</name>
    <name type="common">Diamondback moth</name>
    <name type="synonym">Plutella maculipennis</name>
    <dbReference type="NCBI Taxonomy" id="51655"/>
    <lineage>
        <taxon>Eukaryota</taxon>
        <taxon>Metazoa</taxon>
        <taxon>Ecdysozoa</taxon>
        <taxon>Arthropoda</taxon>
        <taxon>Hexapoda</taxon>
        <taxon>Insecta</taxon>
        <taxon>Pterygota</taxon>
        <taxon>Neoptera</taxon>
        <taxon>Endopterygota</taxon>
        <taxon>Lepidoptera</taxon>
        <taxon>Glossata</taxon>
        <taxon>Ditrysia</taxon>
        <taxon>Yponomeutoidea</taxon>
        <taxon>Plutellidae</taxon>
        <taxon>Plutella</taxon>
    </lineage>
</organism>
<dbReference type="InterPro" id="IPR005162">
    <property type="entry name" value="Retrotrans_gag_dom"/>
</dbReference>
<feature type="compositionally biased region" description="Low complexity" evidence="1">
    <location>
        <begin position="288"/>
        <end position="301"/>
    </location>
</feature>
<dbReference type="EMBL" id="CAJHNJ030000044">
    <property type="protein sequence ID" value="CAG9131200.1"/>
    <property type="molecule type" value="Genomic_DNA"/>
</dbReference>
<keyword evidence="4" id="KW-1185">Reference proteome</keyword>
<name>A0A8S4FRD3_PLUXY</name>
<dbReference type="PANTHER" id="PTHR33223">
    <property type="entry name" value="CCHC-TYPE DOMAIN-CONTAINING PROTEIN"/>
    <property type="match status" value="1"/>
</dbReference>
<feature type="region of interest" description="Disordered" evidence="1">
    <location>
        <begin position="281"/>
        <end position="322"/>
    </location>
</feature>
<accession>A0A8S4FRD3</accession>
<evidence type="ECO:0000259" key="2">
    <source>
        <dbReference type="Pfam" id="PF03732"/>
    </source>
</evidence>
<protein>
    <submittedName>
        <fullName evidence="3">(diamondback moth) hypothetical protein</fullName>
    </submittedName>
</protein>
<evidence type="ECO:0000313" key="3">
    <source>
        <dbReference type="EMBL" id="CAG9131200.1"/>
    </source>
</evidence>
<gene>
    <name evidence="3" type="ORF">PLXY2_LOCUS10272</name>
</gene>
<dbReference type="PANTHER" id="PTHR33223:SF6">
    <property type="entry name" value="CCHC-TYPE DOMAIN-CONTAINING PROTEIN"/>
    <property type="match status" value="1"/>
</dbReference>
<dbReference type="AlphaFoldDB" id="A0A8S4FRD3"/>
<comment type="caution">
    <text evidence="3">The sequence shown here is derived from an EMBL/GenBank/DDBJ whole genome shotgun (WGS) entry which is preliminary data.</text>
</comment>
<evidence type="ECO:0000313" key="4">
    <source>
        <dbReference type="Proteomes" id="UP000653454"/>
    </source>
</evidence>
<dbReference type="Pfam" id="PF03732">
    <property type="entry name" value="Retrotrans_gag"/>
    <property type="match status" value="1"/>
</dbReference>
<dbReference type="Proteomes" id="UP000653454">
    <property type="component" value="Unassembled WGS sequence"/>
</dbReference>
<feature type="compositionally biased region" description="Polar residues" evidence="1">
    <location>
        <begin position="304"/>
        <end position="315"/>
    </location>
</feature>
<sequence>MSIDTLLRFIEPYDGDRDNLSSWIEKCDRAFQLASDSQERILFAYVQNKLTDKAQSTCSNTVFSEWKDLKEFLKARFGNRKHQTHLLIELQNCKQTYQENVAQYIARLESCLKRLLSTIKQSNSDPLLLPGQIDSTNQLALHSFLLGINPKLSQVLRSREPRDLNEAFNMALEEEKFSLLESTRNENPRNKYCNICHRNGHTAAFCRNNAQTNRSNPNINRNPNHRPLFHLNEMSYCKCCNKQYDPREIHPIRFLYNNRTNYNNPDVTNRNYQNNPVPFRRPSTEQSNGFNNNRNMPQNRNVRMEQNNSRNNQNYREPYLTRSFTRRNTVELSPVEVEHLNEEELSDGANQMSLEEIQAHENH</sequence>
<evidence type="ECO:0000256" key="1">
    <source>
        <dbReference type="SAM" id="MobiDB-lite"/>
    </source>
</evidence>